<keyword evidence="4 5" id="KW-0472">Membrane</keyword>
<comment type="caution">
    <text evidence="6">The sequence shown here is derived from an EMBL/GenBank/DDBJ whole genome shotgun (WGS) entry which is preliminary data.</text>
</comment>
<keyword evidence="6" id="KW-0808">Transferase</keyword>
<protein>
    <submittedName>
        <fullName evidence="6">Decaprenyl-phosphate phosphoribosyltransferase</fullName>
        <ecNumber evidence="6">2.4.2.45</ecNumber>
    </submittedName>
</protein>
<evidence type="ECO:0000256" key="5">
    <source>
        <dbReference type="SAM" id="Phobius"/>
    </source>
</evidence>
<evidence type="ECO:0000313" key="7">
    <source>
        <dbReference type="Proteomes" id="UP000316609"/>
    </source>
</evidence>
<feature type="transmembrane region" description="Helical" evidence="5">
    <location>
        <begin position="76"/>
        <end position="93"/>
    </location>
</feature>
<name>A0A538TJ34_UNCEI</name>
<dbReference type="AlphaFoldDB" id="A0A538TJ34"/>
<evidence type="ECO:0000313" key="6">
    <source>
        <dbReference type="EMBL" id="TMQ63632.1"/>
    </source>
</evidence>
<dbReference type="Pfam" id="PF01040">
    <property type="entry name" value="UbiA"/>
    <property type="match status" value="1"/>
</dbReference>
<organism evidence="6 7">
    <name type="scientific">Eiseniibacteriota bacterium</name>
    <dbReference type="NCBI Taxonomy" id="2212470"/>
    <lineage>
        <taxon>Bacteria</taxon>
        <taxon>Candidatus Eiseniibacteriota</taxon>
    </lineage>
</organism>
<dbReference type="EMBL" id="VBOY01000104">
    <property type="protein sequence ID" value="TMQ63632.1"/>
    <property type="molecule type" value="Genomic_DNA"/>
</dbReference>
<dbReference type="GO" id="GO:0016020">
    <property type="term" value="C:membrane"/>
    <property type="evidence" value="ECO:0007669"/>
    <property type="project" value="UniProtKB-SubCell"/>
</dbReference>
<sequence length="294" mass="31725">MKTVLETLRPRQWTKNLLLFAGVLFSRQLGNPALALRAGVGFAAFCLLSSAVYLVNDLKDVEADRRHATKRGRPVASGRLPTATARVIVAVLLTGAGAIAWWLGLDFLGVAAGYLALNLAYTFALKNHVLLDVFAIAIGFVLRAIAGVELLKPVSPQTELSPWLLVCSFFGALFLALAKRRRELANAGADAAHQRAVLGHYDGGLLDGLLMVTAAASLMAYALYTIWPGTVAKFGTEALLYTVPFVAYGIFRYLYLVRAAEQAEDPSSMLLADRPLAACVLLYLIAVLAILYTR</sequence>
<feature type="transmembrane region" description="Helical" evidence="5">
    <location>
        <begin position="205"/>
        <end position="226"/>
    </location>
</feature>
<feature type="transmembrane region" description="Helical" evidence="5">
    <location>
        <begin position="276"/>
        <end position="293"/>
    </location>
</feature>
<dbReference type="Gene3D" id="1.10.357.140">
    <property type="entry name" value="UbiA prenyltransferase"/>
    <property type="match status" value="1"/>
</dbReference>
<accession>A0A538TJ34</accession>
<evidence type="ECO:0000256" key="1">
    <source>
        <dbReference type="ARBA" id="ARBA00004141"/>
    </source>
</evidence>
<dbReference type="NCBIfam" id="NF008978">
    <property type="entry name" value="PRK12324.1-4"/>
    <property type="match status" value="1"/>
</dbReference>
<dbReference type="CDD" id="cd13963">
    <property type="entry name" value="PT_UbiA_2"/>
    <property type="match status" value="1"/>
</dbReference>
<keyword evidence="2 5" id="KW-0812">Transmembrane</keyword>
<dbReference type="InterPro" id="IPR000537">
    <property type="entry name" value="UbiA_prenyltransferase"/>
</dbReference>
<dbReference type="InterPro" id="IPR044878">
    <property type="entry name" value="UbiA_sf"/>
</dbReference>
<feature type="transmembrane region" description="Helical" evidence="5">
    <location>
        <begin position="238"/>
        <end position="255"/>
    </location>
</feature>
<feature type="transmembrane region" description="Helical" evidence="5">
    <location>
        <begin position="129"/>
        <end position="148"/>
    </location>
</feature>
<feature type="transmembrane region" description="Helical" evidence="5">
    <location>
        <begin position="99"/>
        <end position="117"/>
    </location>
</feature>
<dbReference type="NCBIfam" id="NF008977">
    <property type="entry name" value="PRK12324.1-2"/>
    <property type="match status" value="1"/>
</dbReference>
<evidence type="ECO:0000256" key="2">
    <source>
        <dbReference type="ARBA" id="ARBA00022692"/>
    </source>
</evidence>
<feature type="transmembrane region" description="Helical" evidence="5">
    <location>
        <begin position="34"/>
        <end position="55"/>
    </location>
</feature>
<keyword evidence="6" id="KW-0328">Glycosyltransferase</keyword>
<keyword evidence="3 5" id="KW-1133">Transmembrane helix</keyword>
<proteinExistence type="predicted"/>
<evidence type="ECO:0000256" key="4">
    <source>
        <dbReference type="ARBA" id="ARBA00023136"/>
    </source>
</evidence>
<feature type="transmembrane region" description="Helical" evidence="5">
    <location>
        <begin position="160"/>
        <end position="178"/>
    </location>
</feature>
<dbReference type="GO" id="GO:0016765">
    <property type="term" value="F:transferase activity, transferring alkyl or aryl (other than methyl) groups"/>
    <property type="evidence" value="ECO:0007669"/>
    <property type="project" value="InterPro"/>
</dbReference>
<dbReference type="GO" id="GO:0016757">
    <property type="term" value="F:glycosyltransferase activity"/>
    <property type="evidence" value="ECO:0007669"/>
    <property type="project" value="UniProtKB-KW"/>
</dbReference>
<dbReference type="EC" id="2.4.2.45" evidence="6"/>
<dbReference type="Proteomes" id="UP000316609">
    <property type="component" value="Unassembled WGS sequence"/>
</dbReference>
<gene>
    <name evidence="6" type="ORF">E6K78_10380</name>
</gene>
<evidence type="ECO:0000256" key="3">
    <source>
        <dbReference type="ARBA" id="ARBA00022989"/>
    </source>
</evidence>
<comment type="subcellular location">
    <subcellularLocation>
        <location evidence="1">Membrane</location>
        <topology evidence="1">Multi-pass membrane protein</topology>
    </subcellularLocation>
</comment>
<reference evidence="6 7" key="1">
    <citation type="journal article" date="2019" name="Nat. Microbiol.">
        <title>Mediterranean grassland soil C-N compound turnover is dependent on rainfall and depth, and is mediated by genomically divergent microorganisms.</title>
        <authorList>
            <person name="Diamond S."/>
            <person name="Andeer P.F."/>
            <person name="Li Z."/>
            <person name="Crits-Christoph A."/>
            <person name="Burstein D."/>
            <person name="Anantharaman K."/>
            <person name="Lane K.R."/>
            <person name="Thomas B.C."/>
            <person name="Pan C."/>
            <person name="Northen T.R."/>
            <person name="Banfield J.F."/>
        </authorList>
    </citation>
    <scope>NUCLEOTIDE SEQUENCE [LARGE SCALE GENOMIC DNA]</scope>
    <source>
        <strain evidence="6">WS_8</strain>
    </source>
</reference>